<proteinExistence type="predicted"/>
<evidence type="ECO:0000313" key="3">
    <source>
        <dbReference type="Proteomes" id="UP001061958"/>
    </source>
</evidence>
<accession>A0A9C7UN20</accession>
<feature type="region of interest" description="Disordered" evidence="1">
    <location>
        <begin position="1"/>
        <end position="110"/>
    </location>
</feature>
<dbReference type="InterPro" id="IPR011989">
    <property type="entry name" value="ARM-like"/>
</dbReference>
<dbReference type="EMBL" id="BQMJ01000005">
    <property type="protein sequence ID" value="GJQ08951.1"/>
    <property type="molecule type" value="Genomic_DNA"/>
</dbReference>
<dbReference type="Proteomes" id="UP001061958">
    <property type="component" value="Unassembled WGS sequence"/>
</dbReference>
<dbReference type="Gene3D" id="1.25.10.10">
    <property type="entry name" value="Leucine-rich Repeat Variant"/>
    <property type="match status" value="2"/>
</dbReference>
<feature type="compositionally biased region" description="Polar residues" evidence="1">
    <location>
        <begin position="48"/>
        <end position="67"/>
    </location>
</feature>
<dbReference type="SUPFAM" id="SSF48371">
    <property type="entry name" value="ARM repeat"/>
    <property type="match status" value="1"/>
</dbReference>
<reference evidence="2" key="2">
    <citation type="submission" date="2022-01" db="EMBL/GenBank/DDBJ databases">
        <authorList>
            <person name="Hirooka S."/>
            <person name="Miyagishima S.Y."/>
        </authorList>
    </citation>
    <scope>NUCLEOTIDE SEQUENCE</scope>
    <source>
        <strain evidence="2">NBRC 102759</strain>
    </source>
</reference>
<dbReference type="InterPro" id="IPR016024">
    <property type="entry name" value="ARM-type_fold"/>
</dbReference>
<dbReference type="OrthoDB" id="10331002at2759"/>
<reference evidence="2" key="1">
    <citation type="journal article" date="2022" name="Proc. Natl. Acad. Sci. U.S.A.">
        <title>Life cycle and functional genomics of the unicellular red alga Galdieria for elucidating algal and plant evolution and industrial use.</title>
        <authorList>
            <person name="Hirooka S."/>
            <person name="Itabashi T."/>
            <person name="Ichinose T.M."/>
            <person name="Onuma R."/>
            <person name="Fujiwara T."/>
            <person name="Yamashita S."/>
            <person name="Jong L.W."/>
            <person name="Tomita R."/>
            <person name="Iwane A.H."/>
            <person name="Miyagishima S.Y."/>
        </authorList>
    </citation>
    <scope>NUCLEOTIDE SEQUENCE</scope>
    <source>
        <strain evidence="2">NBRC 102759</strain>
    </source>
</reference>
<feature type="compositionally biased region" description="Low complexity" evidence="1">
    <location>
        <begin position="88"/>
        <end position="101"/>
    </location>
</feature>
<dbReference type="SMART" id="SM00185">
    <property type="entry name" value="ARM"/>
    <property type="match status" value="3"/>
</dbReference>
<keyword evidence="3" id="KW-1185">Reference proteome</keyword>
<evidence type="ECO:0000256" key="1">
    <source>
        <dbReference type="SAM" id="MobiDB-lite"/>
    </source>
</evidence>
<dbReference type="InterPro" id="IPR000225">
    <property type="entry name" value="Armadillo"/>
</dbReference>
<feature type="region of interest" description="Disordered" evidence="1">
    <location>
        <begin position="257"/>
        <end position="276"/>
    </location>
</feature>
<gene>
    <name evidence="2" type="ORF">GpartN1_g742.t1</name>
</gene>
<evidence type="ECO:0000313" key="2">
    <source>
        <dbReference type="EMBL" id="GJQ08951.1"/>
    </source>
</evidence>
<sequence length="851" mass="94459">MASSYKRFMSIQQKKQVQSAPKPSRRHSNPENHSSSTKDTPPAKGNITDASANTVGDRFSTSSQKGSYENDYVRSNMFQHQNKKDSLSKNSSYSGSRSSQNPEITDSVKKPEEYKLLSTYAPQKLSAASYTDKTSSPSTVLLENYSSNGTVDRAKDKTLETLFPRINDVPQNEINNEVRNTEECVLTEKILNRNDLQSLILEYKANTAVSPRPRTRSFIDTSTDLTSKSSILDTSRSFSVDTRGAEESHVLCLKASSRHTSTHGSTNAQNSSDDQHGANCKKLIELAKKYLAKEYNTTSRELFRIAATSSDADDEERILFVQNGFVPKLVEIFDREYNGSEGMNVVEKVHIASIAGNLALTDTNEEAIATSGLLERFILVIKALSPYSSLDHLTLNFLQECCRAIRNLSENTTTMSMILHSETINSFPVLVANVYKQSHSCVTEAIAAMRNLCRSEECRSQLVESNGVTIVCDILNETDISSTTKFSPELVSQICSFLAEIVIDNRAAKQLVSYESVFLLLLRNMSSAIPEVAFESVRAVANCFASEGAQKKFSQGNIVEQVIPRLEESIASVFGPFNDKQEIDISLRIAVAIEASRALANLALGVIHQVYPRVISVAKTCAEIILNEDEENFPAPIIHVLFELRGECLRCVANLSEDSTVCIELAKYLLSHANQNVLNMFLRKCIQYCGETFREDAARLISNLLEIPSLESESSVLCRLGSVLSEVNGENDCNPDHSTSSLLIPFLNSFTLDAKVDNKLHNREVSRTNNTNFTSRFPRNCMGRDYNITGPLETFVEELHRLKEFCKKLEKALQKGLLRQEVSIESLASAFEQVCATRECLGALLNSSSCS</sequence>
<dbReference type="AlphaFoldDB" id="A0A9C7UN20"/>
<protein>
    <submittedName>
        <fullName evidence="2">Uncharacterized protein</fullName>
    </submittedName>
</protein>
<name>A0A9C7UN20_9RHOD</name>
<comment type="caution">
    <text evidence="2">The sequence shown here is derived from an EMBL/GenBank/DDBJ whole genome shotgun (WGS) entry which is preliminary data.</text>
</comment>
<feature type="compositionally biased region" description="Polar residues" evidence="1">
    <location>
        <begin position="262"/>
        <end position="272"/>
    </location>
</feature>
<feature type="compositionally biased region" description="Polar residues" evidence="1">
    <location>
        <begin position="10"/>
        <end position="21"/>
    </location>
</feature>
<organism evidence="2 3">
    <name type="scientific">Galdieria partita</name>
    <dbReference type="NCBI Taxonomy" id="83374"/>
    <lineage>
        <taxon>Eukaryota</taxon>
        <taxon>Rhodophyta</taxon>
        <taxon>Bangiophyceae</taxon>
        <taxon>Galdieriales</taxon>
        <taxon>Galdieriaceae</taxon>
        <taxon>Galdieria</taxon>
    </lineage>
</organism>